<accession>A0ABV5ABB6</accession>
<dbReference type="Gene3D" id="1.20.58.460">
    <property type="entry name" value="Hyaluronidase post-catalytic domain-like"/>
    <property type="match status" value="1"/>
</dbReference>
<feature type="active site" description="Proton donor" evidence="3">
    <location>
        <position position="120"/>
    </location>
</feature>
<dbReference type="InterPro" id="IPR051822">
    <property type="entry name" value="Glycosyl_Hydrolase_84"/>
</dbReference>
<dbReference type="PANTHER" id="PTHR13170">
    <property type="entry name" value="O-GLCNACASE"/>
    <property type="match status" value="1"/>
</dbReference>
<comment type="similarity">
    <text evidence="3">Belongs to the glycosyl hydrolase 84 family.</text>
</comment>
<evidence type="ECO:0000313" key="6">
    <source>
        <dbReference type="Proteomes" id="UP001579974"/>
    </source>
</evidence>
<dbReference type="PANTHER" id="PTHR13170:SF16">
    <property type="entry name" value="PROTEIN O-GLCNACASE"/>
    <property type="match status" value="1"/>
</dbReference>
<proteinExistence type="inferred from homology"/>
<dbReference type="Proteomes" id="UP001579974">
    <property type="component" value="Unassembled WGS sequence"/>
</dbReference>
<evidence type="ECO:0000259" key="4">
    <source>
        <dbReference type="PROSITE" id="PS52009"/>
    </source>
</evidence>
<dbReference type="InterPro" id="IPR011496">
    <property type="entry name" value="O-GlcNAcase_cat"/>
</dbReference>
<dbReference type="InterPro" id="IPR017853">
    <property type="entry name" value="GH"/>
</dbReference>
<dbReference type="Gene3D" id="3.20.20.80">
    <property type="entry name" value="Glycosidases"/>
    <property type="match status" value="1"/>
</dbReference>
<evidence type="ECO:0000256" key="2">
    <source>
        <dbReference type="ARBA" id="ARBA00023295"/>
    </source>
</evidence>
<evidence type="ECO:0000256" key="3">
    <source>
        <dbReference type="PROSITE-ProRule" id="PRU01353"/>
    </source>
</evidence>
<organism evidence="5 6">
    <name type="scientific">Alicyclobacillus fastidiosus</name>
    <dbReference type="NCBI Taxonomy" id="392011"/>
    <lineage>
        <taxon>Bacteria</taxon>
        <taxon>Bacillati</taxon>
        <taxon>Bacillota</taxon>
        <taxon>Bacilli</taxon>
        <taxon>Bacillales</taxon>
        <taxon>Alicyclobacillaceae</taxon>
        <taxon>Alicyclobacillus</taxon>
    </lineage>
</organism>
<dbReference type="Pfam" id="PF07555">
    <property type="entry name" value="NAGidase"/>
    <property type="match status" value="1"/>
</dbReference>
<evidence type="ECO:0000313" key="5">
    <source>
        <dbReference type="EMBL" id="MFB5189135.1"/>
    </source>
</evidence>
<sequence>MGTAASVRGVIEGFYGTYYTSPERDDLIRFAGEQGFNAYFYGPKQDRYHRALWRERYPASTIGQFARTVAQAKEIGVDFWYVISPTSIAYSSDDDFRCLTAKLYGFYELGVRHFGVFLDDIRHEFEHPIDREHFGTYASAHVHLCNRLYAWLGDLQEPCQLAMCPTDYHGVAPFSEYIQELGLGLHEGIQVFYTGPEICSRTISLEDVQAFATVARRKPIVWDNYPVNDLAMRSDLHLGPILGRDARLAESVAGYAANAMNEAEASKIPLLTVADYLRDPADYDPRTALDRALRWMVGETGALHFKRIAENASRSCLADEEAPYLDHLVERALCDIQAGGGGELPAVAELRRYLGDLDEAAHYVKNVCQHYALRRDVLPWIELLEFWSAAGQRALDVIRCVDAGEPYRVPLFRLREATQEIQKHSKRICGQSLLAIVEHANRLVDAAWQPQI</sequence>
<dbReference type="SUPFAM" id="SSF51445">
    <property type="entry name" value="(Trans)glycosidases"/>
    <property type="match status" value="1"/>
</dbReference>
<name>A0ABV5ABB6_9BACL</name>
<keyword evidence="6" id="KW-1185">Reference proteome</keyword>
<gene>
    <name evidence="5" type="ORF">KKP3000_002134</name>
</gene>
<evidence type="ECO:0000256" key="1">
    <source>
        <dbReference type="ARBA" id="ARBA00022801"/>
    </source>
</evidence>
<feature type="domain" description="GH84" evidence="4">
    <location>
        <begin position="6"/>
        <end position="281"/>
    </location>
</feature>
<dbReference type="EMBL" id="JBDXSU010000002">
    <property type="protein sequence ID" value="MFB5189135.1"/>
    <property type="molecule type" value="Genomic_DNA"/>
</dbReference>
<dbReference type="RefSeq" id="WP_275472720.1">
    <property type="nucleotide sequence ID" value="NZ_CP162940.1"/>
</dbReference>
<comment type="caution">
    <text evidence="5">The sequence shown here is derived from an EMBL/GenBank/DDBJ whole genome shotgun (WGS) entry which is preliminary data.</text>
</comment>
<dbReference type="PROSITE" id="PS52009">
    <property type="entry name" value="GH84"/>
    <property type="match status" value="1"/>
</dbReference>
<reference evidence="5 6" key="1">
    <citation type="journal article" date="2024" name="Int. J. Mol. Sci.">
        <title>Exploration of Alicyclobacillus spp. Genome in Search of Antibiotic Resistance.</title>
        <authorList>
            <person name="Bucka-Kolendo J."/>
            <person name="Kiousi D.E."/>
            <person name="Dekowska A."/>
            <person name="Mikolajczuk-Szczyrba A."/>
            <person name="Karadedos D.M."/>
            <person name="Michael P."/>
            <person name="Galanis A."/>
            <person name="Sokolowska B."/>
        </authorList>
    </citation>
    <scope>NUCLEOTIDE SEQUENCE [LARGE SCALE GENOMIC DNA]</scope>
    <source>
        <strain evidence="5 6">KKP 3000</strain>
    </source>
</reference>
<keyword evidence="2 3" id="KW-0326">Glycosidase</keyword>
<keyword evidence="1 3" id="KW-0378">Hydrolase</keyword>
<protein>
    <submittedName>
        <fullName evidence="5">Beta-N-acetylglucosaminidase domain-containing protein</fullName>
    </submittedName>
</protein>